<accession>A0A820H1W0</accession>
<protein>
    <submittedName>
        <fullName evidence="1">Uncharacterized protein</fullName>
    </submittedName>
</protein>
<comment type="caution">
    <text evidence="1">The sequence shown here is derived from an EMBL/GenBank/DDBJ whole genome shotgun (WGS) entry which is preliminary data.</text>
</comment>
<feature type="non-terminal residue" evidence="1">
    <location>
        <position position="1"/>
    </location>
</feature>
<dbReference type="PANTHER" id="PTHR46954:SF1">
    <property type="entry name" value="C2H2-TYPE DOMAIN-CONTAINING PROTEIN"/>
    <property type="match status" value="1"/>
</dbReference>
<dbReference type="EMBL" id="CAJOBE010029769">
    <property type="protein sequence ID" value="CAF4286638.1"/>
    <property type="molecule type" value="Genomic_DNA"/>
</dbReference>
<dbReference type="PANTHER" id="PTHR46954">
    <property type="entry name" value="C2H2-TYPE DOMAIN-CONTAINING PROTEIN"/>
    <property type="match status" value="1"/>
</dbReference>
<evidence type="ECO:0000313" key="1">
    <source>
        <dbReference type="EMBL" id="CAF4286638.1"/>
    </source>
</evidence>
<dbReference type="AlphaFoldDB" id="A0A820H1W0"/>
<dbReference type="Proteomes" id="UP000663874">
    <property type="component" value="Unassembled WGS sequence"/>
</dbReference>
<proteinExistence type="predicted"/>
<sequence length="72" mass="8317">MTTTNDEQMKSIVIIFTDGSSDENPRFQIPRSCYGSFLKENNLDYVFATINTLEYSAYNFVERRLVSLGHDL</sequence>
<evidence type="ECO:0000313" key="2">
    <source>
        <dbReference type="Proteomes" id="UP000663874"/>
    </source>
</evidence>
<gene>
    <name evidence="1" type="ORF">FNK824_LOCUS40104</name>
</gene>
<organism evidence="1 2">
    <name type="scientific">Rotaria sordida</name>
    <dbReference type="NCBI Taxonomy" id="392033"/>
    <lineage>
        <taxon>Eukaryota</taxon>
        <taxon>Metazoa</taxon>
        <taxon>Spiralia</taxon>
        <taxon>Gnathifera</taxon>
        <taxon>Rotifera</taxon>
        <taxon>Eurotatoria</taxon>
        <taxon>Bdelloidea</taxon>
        <taxon>Philodinida</taxon>
        <taxon>Philodinidae</taxon>
        <taxon>Rotaria</taxon>
    </lineage>
</organism>
<feature type="non-terminal residue" evidence="1">
    <location>
        <position position="72"/>
    </location>
</feature>
<reference evidence="1" key="1">
    <citation type="submission" date="2021-02" db="EMBL/GenBank/DDBJ databases">
        <authorList>
            <person name="Nowell W R."/>
        </authorList>
    </citation>
    <scope>NUCLEOTIDE SEQUENCE</scope>
</reference>
<name>A0A820H1W0_9BILA</name>